<sequence>MQAYRIARVVLLLGVAGGLSACQDAGFGLFKKDDTETMPVRAESSAAAAAEGEEAEAPEVFHVEEAGLWDGRPSLGGIWVAHPDAADPERVLIRNSETGQSVTGALFRRERENPGPRLQVSSEAAARIGLLAGQPTEIAVTALRRAPAPEAGGGKAEPAEADAGGRFVQVATLDSADGAEATAARLDKAGLSAEIRAPDPGGQGLWRVVVGPAKTEADRAVLIEAVRGLGYDDAYAVNR</sequence>
<dbReference type="EMBL" id="AP014800">
    <property type="protein sequence ID" value="BAQ68443.1"/>
    <property type="molecule type" value="Genomic_DNA"/>
</dbReference>
<dbReference type="InterPro" id="IPR007730">
    <property type="entry name" value="SPOR-like_dom"/>
</dbReference>
<accession>A0A0D6AZV0</accession>
<dbReference type="Proteomes" id="UP000064912">
    <property type="component" value="Chromosome"/>
</dbReference>
<protein>
    <recommendedName>
        <fullName evidence="2">SPOR domain-containing protein</fullName>
    </recommendedName>
</protein>
<dbReference type="PATRIC" id="fig|35806.4.peg.1326"/>
<dbReference type="eggNOG" id="COG3087">
    <property type="taxonomic scope" value="Bacteria"/>
</dbReference>
<feature type="domain" description="SPOR" evidence="2">
    <location>
        <begin position="160"/>
        <end position="239"/>
    </location>
</feature>
<feature type="chain" id="PRO_5002300924" description="SPOR domain-containing protein" evidence="1">
    <location>
        <begin position="22"/>
        <end position="239"/>
    </location>
</feature>
<dbReference type="PROSITE" id="PS51257">
    <property type="entry name" value="PROKAR_LIPOPROTEIN"/>
    <property type="match status" value="1"/>
</dbReference>
<evidence type="ECO:0000256" key="1">
    <source>
        <dbReference type="SAM" id="SignalP"/>
    </source>
</evidence>
<dbReference type="Gene3D" id="3.30.70.1070">
    <property type="entry name" value="Sporulation related repeat"/>
    <property type="match status" value="1"/>
</dbReference>
<evidence type="ECO:0000313" key="4">
    <source>
        <dbReference type="Proteomes" id="UP000064912"/>
    </source>
</evidence>
<gene>
    <name evidence="3" type="ORF">NHU_01284</name>
</gene>
<dbReference type="SUPFAM" id="SSF110997">
    <property type="entry name" value="Sporulation related repeat"/>
    <property type="match status" value="1"/>
</dbReference>
<name>A0A0D6AZV0_RHOSU</name>
<keyword evidence="1" id="KW-0732">Signal</keyword>
<feature type="signal peptide" evidence="1">
    <location>
        <begin position="1"/>
        <end position="21"/>
    </location>
</feature>
<proteinExistence type="predicted"/>
<dbReference type="InterPro" id="IPR036680">
    <property type="entry name" value="SPOR-like_sf"/>
</dbReference>
<reference evidence="3 4" key="1">
    <citation type="submission" date="2015-02" db="EMBL/GenBank/DDBJ databases">
        <title>Genome sequene of Rhodovulum sulfidophilum DSM 2351.</title>
        <authorList>
            <person name="Nagao N."/>
        </authorList>
    </citation>
    <scope>NUCLEOTIDE SEQUENCE [LARGE SCALE GENOMIC DNA]</scope>
    <source>
        <strain evidence="3 4">DSM 2351</strain>
    </source>
</reference>
<organism evidence="3 4">
    <name type="scientific">Rhodovulum sulfidophilum</name>
    <name type="common">Rhodobacter sulfidophilus</name>
    <dbReference type="NCBI Taxonomy" id="35806"/>
    <lineage>
        <taxon>Bacteria</taxon>
        <taxon>Pseudomonadati</taxon>
        <taxon>Pseudomonadota</taxon>
        <taxon>Alphaproteobacteria</taxon>
        <taxon>Rhodobacterales</taxon>
        <taxon>Paracoccaceae</taxon>
        <taxon>Rhodovulum</taxon>
    </lineage>
</organism>
<evidence type="ECO:0000259" key="2">
    <source>
        <dbReference type="PROSITE" id="PS51724"/>
    </source>
</evidence>
<dbReference type="GO" id="GO:0042834">
    <property type="term" value="F:peptidoglycan binding"/>
    <property type="evidence" value="ECO:0007669"/>
    <property type="project" value="InterPro"/>
</dbReference>
<dbReference type="AlphaFoldDB" id="A0A0D6AZV0"/>
<dbReference type="Pfam" id="PF05036">
    <property type="entry name" value="SPOR"/>
    <property type="match status" value="1"/>
</dbReference>
<dbReference type="KEGG" id="rsu:NHU_01284"/>
<dbReference type="PROSITE" id="PS51724">
    <property type="entry name" value="SPOR"/>
    <property type="match status" value="1"/>
</dbReference>
<evidence type="ECO:0000313" key="3">
    <source>
        <dbReference type="EMBL" id="BAQ68443.1"/>
    </source>
</evidence>